<protein>
    <submittedName>
        <fullName evidence="4">Codeine O-demethylase</fullName>
    </submittedName>
</protein>
<dbReference type="PROSITE" id="PS51471">
    <property type="entry name" value="FE2OG_OXY"/>
    <property type="match status" value="1"/>
</dbReference>
<organism evidence="2">
    <name type="scientific">Cladocopium goreaui</name>
    <dbReference type="NCBI Taxonomy" id="2562237"/>
    <lineage>
        <taxon>Eukaryota</taxon>
        <taxon>Sar</taxon>
        <taxon>Alveolata</taxon>
        <taxon>Dinophyceae</taxon>
        <taxon>Suessiales</taxon>
        <taxon>Symbiodiniaceae</taxon>
        <taxon>Cladocopium</taxon>
    </lineage>
</organism>
<dbReference type="InterPro" id="IPR027443">
    <property type="entry name" value="IPNS-like_sf"/>
</dbReference>
<dbReference type="EMBL" id="CAMXCT030004857">
    <property type="protein sequence ID" value="CAL4797888.1"/>
    <property type="molecule type" value="Genomic_DNA"/>
</dbReference>
<dbReference type="Proteomes" id="UP001152797">
    <property type="component" value="Unassembled WGS sequence"/>
</dbReference>
<reference evidence="2" key="1">
    <citation type="submission" date="2022-10" db="EMBL/GenBank/DDBJ databases">
        <authorList>
            <person name="Chen Y."/>
            <person name="Dougan E. K."/>
            <person name="Chan C."/>
            <person name="Rhodes N."/>
            <person name="Thang M."/>
        </authorList>
    </citation>
    <scope>NUCLEOTIDE SEQUENCE</scope>
</reference>
<dbReference type="EMBL" id="CAMXCT010004857">
    <property type="protein sequence ID" value="CAI4010576.1"/>
    <property type="molecule type" value="Genomic_DNA"/>
</dbReference>
<gene>
    <name evidence="2" type="ORF">C1SCF055_LOCUS35834</name>
</gene>
<dbReference type="InterPro" id="IPR005123">
    <property type="entry name" value="Oxoglu/Fe-dep_dioxygenase_dom"/>
</dbReference>
<reference evidence="3" key="2">
    <citation type="submission" date="2024-04" db="EMBL/GenBank/DDBJ databases">
        <authorList>
            <person name="Chen Y."/>
            <person name="Shah S."/>
            <person name="Dougan E. K."/>
            <person name="Thang M."/>
            <person name="Chan C."/>
        </authorList>
    </citation>
    <scope>NUCLEOTIDE SEQUENCE [LARGE SCALE GENOMIC DNA]</scope>
</reference>
<dbReference type="SUPFAM" id="SSF51197">
    <property type="entry name" value="Clavaminate synthase-like"/>
    <property type="match status" value="1"/>
</dbReference>
<sequence>MREALTTHGYFYSSNVDCLPQSYIETVYSYAEQLHALPAEQKRRCARPKGTYSGSDVGVDELAYEAGSTASVRAWDYSRTRFPTSGHHYPDVTCSQTGMNFSQFLDDLYERQDLLGKALMTSFAEMLDLPPDTFRQFFEGQDMGTIRLLRYPPAETPEEAARRQVASYGISPHTDFEAFTLMHQNAPGLQFLKPGGRTWLDAPVKKEEFVVIVGDVLERFTNGVLRATPHRVLQTSWERFSIIRFNAMRPETLVQPLPCFISESRPARYTPVTMQKHMDTTIKRLEEGLGAWHKDQNSNRDRSLSKVDWNKTGRDFLIFAAIWLEVQRLQRGQEIDIDGHLEEDAWAEVPWLENFLDLAGPRFHGWEEASRDYARRFTGSSNPTRVKLRWDDHFLYVGAELRSRSVAASVTGHCNDLHSSVWPSPVLPYFDDDFEVFIDASQSNYFYVEFEMNARNASYATLWSQPQAGLGSVAPECGRPGSGLQGVCCNTTWNGGKSLCDHDVEREGEGWTMEMFAPSLRPGNGMLSATSNTSEMWILEIRFPIMSSEGHGGLLNQPVEQRLPEVPVAKLHPASGQRFWWATFANALHAPWWSKLTAADTKRPELIKQRCEGEIQADKERYGFSQFLLDANNAAPTCYYEAASQNLGGHQYMHNPDVFGYLQFAEAPKMESCRNVFWLSRFVLAQLYQAEVQYLIHPDFGNGAFTSNFAELLNPRICSISNACNASALQQAFEYVDLAIHARDEARSGNCVRYAIPNVQNSSWTGGPCFDAHVSYTIQRRGDPMKRRLIRGSINEARLMSSPDVGQRWNDPEADWSLAARLLLR</sequence>
<evidence type="ECO:0000313" key="4">
    <source>
        <dbReference type="EMBL" id="CAL4797888.1"/>
    </source>
</evidence>
<dbReference type="PANTHER" id="PTHR47990">
    <property type="entry name" value="2-OXOGLUTARATE (2OG) AND FE(II)-DEPENDENT OXYGENASE SUPERFAMILY PROTEIN-RELATED"/>
    <property type="match status" value="1"/>
</dbReference>
<keyword evidence="5" id="KW-1185">Reference proteome</keyword>
<dbReference type="Gene3D" id="2.60.120.330">
    <property type="entry name" value="B-lactam Antibiotic, Isopenicillin N Synthase, Chain"/>
    <property type="match status" value="1"/>
</dbReference>
<evidence type="ECO:0000313" key="3">
    <source>
        <dbReference type="EMBL" id="CAL1163951.1"/>
    </source>
</evidence>
<evidence type="ECO:0000313" key="2">
    <source>
        <dbReference type="EMBL" id="CAI4010576.1"/>
    </source>
</evidence>
<dbReference type="AlphaFoldDB" id="A0A9P1DJ90"/>
<proteinExistence type="predicted"/>
<accession>A0A9P1DJ90</accession>
<dbReference type="OrthoDB" id="406696at2759"/>
<name>A0A9P1DJ90_9DINO</name>
<dbReference type="InterPro" id="IPR050231">
    <property type="entry name" value="Iron_ascorbate_oxido_reductase"/>
</dbReference>
<evidence type="ECO:0000259" key="1">
    <source>
        <dbReference type="PROSITE" id="PS51471"/>
    </source>
</evidence>
<feature type="domain" description="Fe2OG dioxygenase" evidence="1">
    <location>
        <begin position="142"/>
        <end position="252"/>
    </location>
</feature>
<dbReference type="EMBL" id="CAMXCT020004857">
    <property type="protein sequence ID" value="CAL1163951.1"/>
    <property type="molecule type" value="Genomic_DNA"/>
</dbReference>
<comment type="caution">
    <text evidence="2">The sequence shown here is derived from an EMBL/GenBank/DDBJ whole genome shotgun (WGS) entry which is preliminary data.</text>
</comment>
<dbReference type="Gene3D" id="2.60.40.1190">
    <property type="match status" value="1"/>
</dbReference>
<dbReference type="InterPro" id="IPR044861">
    <property type="entry name" value="IPNS-like_FE2OG_OXY"/>
</dbReference>
<evidence type="ECO:0000313" key="5">
    <source>
        <dbReference type="Proteomes" id="UP001152797"/>
    </source>
</evidence>
<dbReference type="Pfam" id="PF03171">
    <property type="entry name" value="2OG-FeII_Oxy"/>
    <property type="match status" value="1"/>
</dbReference>
<dbReference type="SUPFAM" id="SSF49344">
    <property type="entry name" value="CBD9-like"/>
    <property type="match status" value="1"/>
</dbReference>
<dbReference type="CDD" id="cd09620">
    <property type="entry name" value="CBM9_like_3"/>
    <property type="match status" value="1"/>
</dbReference>